<accession>A0A3L6SEV6</accession>
<sequence length="372" mass="42316">MAPQVRRSSEILGAAREPTTDIAINGEGNNVAELNPRFYELGRNHQRRGRGVTINEKLSKLRARGIPPDLHFPQQFGEVCGGHASVFKSEVTVCIRKGAPLRVMKRKDIENAFPGTTAAIWNFLRDKFPEISVGDKGYVMAQVERQYNVRRSRLHTTYRTTKRRPSDVAVEDWQWLIENLWTDEKFKKRRETNSRNRGQQEMKSLIGTKSIVQIAFEQNNLHTVAETEQEKIASALVPLVEHFALVLGRKSNHSWGVGVAAVNHGAQERHRLHAQAEAAWQNANDAQEHAAALQGEVLRLTEANNQLRDELQSQREEMTSQRRTVEEQSLDMERLVDQKLEERMRAYFARMTNSACVIPSSTSTCAANNQVR</sequence>
<proteinExistence type="predicted"/>
<keyword evidence="3" id="KW-1185">Reference proteome</keyword>
<keyword evidence="1" id="KW-0175">Coiled coil</keyword>
<dbReference type="PANTHER" id="PTHR33499">
    <property type="entry name" value="OS12G0282400 PROTEIN-RELATED"/>
    <property type="match status" value="1"/>
</dbReference>
<dbReference type="PANTHER" id="PTHR33499:SF43">
    <property type="entry name" value="TRANSPOSASE, PTTA_EN_SPM, PLANT"/>
    <property type="match status" value="1"/>
</dbReference>
<dbReference type="EMBL" id="PQIB02000005">
    <property type="protein sequence ID" value="RLN19074.1"/>
    <property type="molecule type" value="Genomic_DNA"/>
</dbReference>
<name>A0A3L6SEV6_PANMI</name>
<dbReference type="AlphaFoldDB" id="A0A3L6SEV6"/>
<evidence type="ECO:0000256" key="1">
    <source>
        <dbReference type="SAM" id="Coils"/>
    </source>
</evidence>
<comment type="caution">
    <text evidence="2">The sequence shown here is derived from an EMBL/GenBank/DDBJ whole genome shotgun (WGS) entry which is preliminary data.</text>
</comment>
<reference evidence="3" key="1">
    <citation type="journal article" date="2019" name="Nat. Commun.">
        <title>The genome of broomcorn millet.</title>
        <authorList>
            <person name="Zou C."/>
            <person name="Miki D."/>
            <person name="Li D."/>
            <person name="Tang Q."/>
            <person name="Xiao L."/>
            <person name="Rajput S."/>
            <person name="Deng P."/>
            <person name="Jia W."/>
            <person name="Huang R."/>
            <person name="Zhang M."/>
            <person name="Sun Y."/>
            <person name="Hu J."/>
            <person name="Fu X."/>
            <person name="Schnable P.S."/>
            <person name="Li F."/>
            <person name="Zhang H."/>
            <person name="Feng B."/>
            <person name="Zhu X."/>
            <person name="Liu R."/>
            <person name="Schnable J.C."/>
            <person name="Zhu J.-K."/>
            <person name="Zhang H."/>
        </authorList>
    </citation>
    <scope>NUCLEOTIDE SEQUENCE [LARGE SCALE GENOMIC DNA]</scope>
</reference>
<organism evidence="2 3">
    <name type="scientific">Panicum miliaceum</name>
    <name type="common">Proso millet</name>
    <name type="synonym">Broomcorn millet</name>
    <dbReference type="NCBI Taxonomy" id="4540"/>
    <lineage>
        <taxon>Eukaryota</taxon>
        <taxon>Viridiplantae</taxon>
        <taxon>Streptophyta</taxon>
        <taxon>Embryophyta</taxon>
        <taxon>Tracheophyta</taxon>
        <taxon>Spermatophyta</taxon>
        <taxon>Magnoliopsida</taxon>
        <taxon>Liliopsida</taxon>
        <taxon>Poales</taxon>
        <taxon>Poaceae</taxon>
        <taxon>PACMAD clade</taxon>
        <taxon>Panicoideae</taxon>
        <taxon>Panicodae</taxon>
        <taxon>Paniceae</taxon>
        <taxon>Panicinae</taxon>
        <taxon>Panicum</taxon>
        <taxon>Panicum sect. Panicum</taxon>
    </lineage>
</organism>
<feature type="coiled-coil region" evidence="1">
    <location>
        <begin position="283"/>
        <end position="328"/>
    </location>
</feature>
<protein>
    <submittedName>
        <fullName evidence="2">ATP synthase subunit-like protein</fullName>
    </submittedName>
</protein>
<gene>
    <name evidence="2" type="ORF">C2845_PM02G07310</name>
</gene>
<dbReference type="OrthoDB" id="681975at2759"/>
<evidence type="ECO:0000313" key="3">
    <source>
        <dbReference type="Proteomes" id="UP000275267"/>
    </source>
</evidence>
<dbReference type="Proteomes" id="UP000275267">
    <property type="component" value="Unassembled WGS sequence"/>
</dbReference>
<evidence type="ECO:0000313" key="2">
    <source>
        <dbReference type="EMBL" id="RLN19074.1"/>
    </source>
</evidence>